<comment type="similarity">
    <text evidence="1 7">Belongs to the TYW3 family.</text>
</comment>
<reference evidence="9 10" key="1">
    <citation type="submission" date="2020-10" db="EMBL/GenBank/DDBJ databases">
        <title>Complete genome sequence of Thermosphaera aggregans strain 3507.</title>
        <authorList>
            <person name="Zayulina K.S."/>
            <person name="Elcheninov A.G."/>
            <person name="Toshchakov S.V."/>
            <person name="Kublanov I.V."/>
            <person name="Kochetkova T.V."/>
        </authorList>
    </citation>
    <scope>NUCLEOTIDE SEQUENCE [LARGE SCALE GENOMIC DNA]</scope>
    <source>
        <strain evidence="9 10">3507</strain>
    </source>
</reference>
<evidence type="ECO:0000313" key="9">
    <source>
        <dbReference type="EMBL" id="QOR93828.1"/>
    </source>
</evidence>
<dbReference type="InterPro" id="IPR022908">
    <property type="entry name" value="Taw3"/>
</dbReference>
<evidence type="ECO:0000256" key="2">
    <source>
        <dbReference type="ARBA" id="ARBA00022603"/>
    </source>
</evidence>
<sequence>MKFNIESWRKRKKSFWRRILEDLEIGYLDKDLLPLLLLLNLDARIYTMSSCSGRITLVDGDNPWSREDTSVVFKKHLPITLDELASIYRVKVARKLWIVVTGPIIHLSSSQIPLALRILEHARKEGYKHSGIMHLSRSKGFLLELSTGIWVSQLLRTVENLVVPEEGLSLVVKEYNRILLEGKKRLDKLYSSLKQIIPEEVDLEVNEDIGKKLMYLGNVTPLQVFCELAGINEDFMTQR</sequence>
<dbReference type="PANTHER" id="PTHR48418">
    <property type="entry name" value="TRNA WYBUTOSINE-SYNTHESIZING PROTEIN 3"/>
    <property type="match status" value="1"/>
</dbReference>
<dbReference type="KEGG" id="tcs:IMZ38_04025"/>
<dbReference type="PANTHER" id="PTHR48418:SF1">
    <property type="entry name" value="TRNA WYBUTOSINE-SYNTHESIZING PROTEIN 3"/>
    <property type="match status" value="1"/>
</dbReference>
<comment type="function">
    <text evidence="7">S-adenosyl-L-methionine-dependent methyltransferase that acts as a component of the wyosine derivatives biosynthesis pathway. Probably methylates N-4 position of wybutosine-86 to produce wybutosine-72.</text>
</comment>
<keyword evidence="10" id="KW-1185">Reference proteome</keyword>
<protein>
    <recommendedName>
        <fullName evidence="6 7">tRNA(Phe) 7-((3-amino-3-carboxypropyl)-4-demethylwyosine(37)-N(4))-methyltransferase</fullName>
        <ecNumber evidence="7">2.1.1.282</ecNumber>
    </recommendedName>
    <alternativeName>
        <fullName evidence="7">tRNA wyosine derivatives biosynthesis protein Taw3</fullName>
    </alternativeName>
</protein>
<dbReference type="OrthoDB" id="19299at2157"/>
<keyword evidence="2 7" id="KW-0489">Methyltransferase</keyword>
<evidence type="ECO:0000256" key="5">
    <source>
        <dbReference type="ARBA" id="ARBA00022694"/>
    </source>
</evidence>
<dbReference type="GO" id="GO:0008175">
    <property type="term" value="F:tRNA methyltransferase activity"/>
    <property type="evidence" value="ECO:0007669"/>
    <property type="project" value="InterPro"/>
</dbReference>
<keyword evidence="3 7" id="KW-0808">Transferase</keyword>
<dbReference type="InterPro" id="IPR036602">
    <property type="entry name" value="tRNA_yW-synthesising-like_sf"/>
</dbReference>
<keyword evidence="4 7" id="KW-0949">S-adenosyl-L-methionine</keyword>
<dbReference type="Gene3D" id="3.30.1960.10">
    <property type="entry name" value="tRNA wybutosine-synthesizing-like"/>
    <property type="match status" value="1"/>
</dbReference>
<evidence type="ECO:0000259" key="8">
    <source>
        <dbReference type="Pfam" id="PF02676"/>
    </source>
</evidence>
<dbReference type="GO" id="GO:0030488">
    <property type="term" value="P:tRNA methylation"/>
    <property type="evidence" value="ECO:0007669"/>
    <property type="project" value="InterPro"/>
</dbReference>
<dbReference type="AlphaFoldDB" id="A0A7M1UNI5"/>
<name>A0A7M1UNI5_9CREN</name>
<dbReference type="EMBL" id="CP063144">
    <property type="protein sequence ID" value="QOR93828.1"/>
    <property type="molecule type" value="Genomic_DNA"/>
</dbReference>
<gene>
    <name evidence="7" type="primary">taw3</name>
    <name evidence="9" type="ORF">IMZ38_04025</name>
</gene>
<evidence type="ECO:0000256" key="1">
    <source>
        <dbReference type="ARBA" id="ARBA00008569"/>
    </source>
</evidence>
<dbReference type="Proteomes" id="UP000593766">
    <property type="component" value="Chromosome"/>
</dbReference>
<evidence type="ECO:0000256" key="6">
    <source>
        <dbReference type="ARBA" id="ARBA00030554"/>
    </source>
</evidence>
<dbReference type="EC" id="2.1.1.282" evidence="7"/>
<dbReference type="Pfam" id="PF02676">
    <property type="entry name" value="TYW3"/>
    <property type="match status" value="1"/>
</dbReference>
<evidence type="ECO:0000256" key="3">
    <source>
        <dbReference type="ARBA" id="ARBA00022679"/>
    </source>
</evidence>
<dbReference type="GO" id="GO:0031591">
    <property type="term" value="P:wybutosine biosynthetic process"/>
    <property type="evidence" value="ECO:0007669"/>
    <property type="project" value="InterPro"/>
</dbReference>
<dbReference type="NCBIfam" id="NF003263">
    <property type="entry name" value="PRK04235.1-1"/>
    <property type="match status" value="1"/>
</dbReference>
<evidence type="ECO:0000256" key="7">
    <source>
        <dbReference type="HAMAP-Rule" id="MF_00266"/>
    </source>
</evidence>
<evidence type="ECO:0000256" key="4">
    <source>
        <dbReference type="ARBA" id="ARBA00022691"/>
    </source>
</evidence>
<keyword evidence="5 7" id="KW-0819">tRNA processing</keyword>
<evidence type="ECO:0000313" key="10">
    <source>
        <dbReference type="Proteomes" id="UP000593766"/>
    </source>
</evidence>
<dbReference type="SUPFAM" id="SSF111278">
    <property type="entry name" value="SSo0622-like"/>
    <property type="match status" value="1"/>
</dbReference>
<feature type="domain" description="tRNA wybutosine-synthesizing protein" evidence="8">
    <location>
        <begin position="10"/>
        <end position="194"/>
    </location>
</feature>
<dbReference type="RefSeq" id="WP_193435635.1">
    <property type="nucleotide sequence ID" value="NZ_CP063144.1"/>
</dbReference>
<dbReference type="GeneID" id="59454557"/>
<comment type="catalytic activity">
    <reaction evidence="7">
        <text>4-demethyl-7-[(3S)-3-amino-3-carboxypropyl]wyosine(37) in tRNA(Phe) + S-adenosyl-L-methionine = 7-[(3S)-3-amino-3-carboxypropyl]wyosine(37) in tRNA(Phe) + S-adenosyl-L-homocysteine + H(+)</text>
        <dbReference type="Rhea" id="RHEA:36635"/>
        <dbReference type="Rhea" id="RHEA-COMP:10378"/>
        <dbReference type="Rhea" id="RHEA-COMP:10379"/>
        <dbReference type="ChEBI" id="CHEBI:15378"/>
        <dbReference type="ChEBI" id="CHEBI:57856"/>
        <dbReference type="ChEBI" id="CHEBI:59789"/>
        <dbReference type="ChEBI" id="CHEBI:73543"/>
        <dbReference type="ChEBI" id="CHEBI:73550"/>
        <dbReference type="EC" id="2.1.1.282"/>
    </reaction>
</comment>
<proteinExistence type="inferred from homology"/>
<dbReference type="InterPro" id="IPR003827">
    <property type="entry name" value="tRNA_yW-synthesising"/>
</dbReference>
<organism evidence="9 10">
    <name type="scientific">Thermosphaera chiliense</name>
    <dbReference type="NCBI Taxonomy" id="3402707"/>
    <lineage>
        <taxon>Archaea</taxon>
        <taxon>Thermoproteota</taxon>
        <taxon>Thermoprotei</taxon>
        <taxon>Desulfurococcales</taxon>
        <taxon>Desulfurococcaceae</taxon>
        <taxon>Thermosphaera</taxon>
    </lineage>
</organism>
<dbReference type="HAMAP" id="MF_00266">
    <property type="entry name" value="TYW3_archaea"/>
    <property type="match status" value="1"/>
</dbReference>
<accession>A0A7M1UNI5</accession>